<organism evidence="3 4">
    <name type="scientific">Kribbella kalugense</name>
    <dbReference type="NCBI Taxonomy" id="2512221"/>
    <lineage>
        <taxon>Bacteria</taxon>
        <taxon>Bacillati</taxon>
        <taxon>Actinomycetota</taxon>
        <taxon>Actinomycetes</taxon>
        <taxon>Propionibacteriales</taxon>
        <taxon>Kribbellaceae</taxon>
        <taxon>Kribbella</taxon>
    </lineage>
</organism>
<feature type="compositionally biased region" description="Basic and acidic residues" evidence="1">
    <location>
        <begin position="311"/>
        <end position="320"/>
    </location>
</feature>
<feature type="domain" description="DUF4097" evidence="2">
    <location>
        <begin position="38"/>
        <end position="262"/>
    </location>
</feature>
<evidence type="ECO:0000256" key="1">
    <source>
        <dbReference type="SAM" id="MobiDB-lite"/>
    </source>
</evidence>
<name>A0A4R7ZK36_9ACTN</name>
<feature type="compositionally biased region" description="Gly residues" evidence="1">
    <location>
        <begin position="287"/>
        <end position="299"/>
    </location>
</feature>
<feature type="region of interest" description="Disordered" evidence="1">
    <location>
        <begin position="278"/>
        <end position="320"/>
    </location>
</feature>
<feature type="compositionally biased region" description="Low complexity" evidence="1">
    <location>
        <begin position="300"/>
        <end position="310"/>
    </location>
</feature>
<keyword evidence="4" id="KW-1185">Reference proteome</keyword>
<protein>
    <submittedName>
        <fullName evidence="3">Putative adhesin</fullName>
    </submittedName>
</protein>
<dbReference type="Pfam" id="PF13349">
    <property type="entry name" value="DUF4097"/>
    <property type="match status" value="1"/>
</dbReference>
<proteinExistence type="predicted"/>
<dbReference type="InterPro" id="IPR025164">
    <property type="entry name" value="Toastrack_DUF4097"/>
</dbReference>
<sequence>MVERNISAETEGAVLLEALLHDRYGAVYVNVNPDCKVASVRVMTTDSEGVAAQAIADGKLTWDEEDRRLTVDIEAPGVNSRDGWRVDVWAELPPGSTLDAHTDEADVETSGEAPLADAMIETTTGEVRVEDAVKAYVKTVSGPVHVGFADEAVVRTEGDVAPDRDHVTIGEVGALDVQTTGGKVRVEHAIISLAVKTKDGDVEIDSTSSDGTDVRSQSGRITATVTGGKNHQFSSPTGVVDITVEYTAPPDVKIQASDIRGPVRPTLSEGFLEVNQHRPPSAAASGLGAGQAAGGGAAGGSAAAGAAATRAGERRAAIEC</sequence>
<comment type="caution">
    <text evidence="3">The sequence shown here is derived from an EMBL/GenBank/DDBJ whole genome shotgun (WGS) entry which is preliminary data.</text>
</comment>
<evidence type="ECO:0000313" key="3">
    <source>
        <dbReference type="EMBL" id="TDW17812.1"/>
    </source>
</evidence>
<gene>
    <name evidence="3" type="ORF">EV650_4389</name>
</gene>
<evidence type="ECO:0000313" key="4">
    <source>
        <dbReference type="Proteomes" id="UP000295447"/>
    </source>
</evidence>
<dbReference type="Proteomes" id="UP000295447">
    <property type="component" value="Unassembled WGS sequence"/>
</dbReference>
<dbReference type="RefSeq" id="WP_166678233.1">
    <property type="nucleotide sequence ID" value="NZ_SODF01000002.1"/>
</dbReference>
<dbReference type="EMBL" id="SODF01000002">
    <property type="protein sequence ID" value="TDW17812.1"/>
    <property type="molecule type" value="Genomic_DNA"/>
</dbReference>
<evidence type="ECO:0000259" key="2">
    <source>
        <dbReference type="Pfam" id="PF13349"/>
    </source>
</evidence>
<reference evidence="3 4" key="1">
    <citation type="submission" date="2019-03" db="EMBL/GenBank/DDBJ databases">
        <title>Genomic Encyclopedia of Type Strains, Phase III (KMG-III): the genomes of soil and plant-associated and newly described type strains.</title>
        <authorList>
            <person name="Whitman W."/>
        </authorList>
    </citation>
    <scope>NUCLEOTIDE SEQUENCE [LARGE SCALE GENOMIC DNA]</scope>
    <source>
        <strain evidence="3 4">VKM Ac-2570</strain>
    </source>
</reference>
<accession>A0A4R7ZK36</accession>
<dbReference type="AlphaFoldDB" id="A0A4R7ZK36"/>